<accession>A0A060UXK7</accession>
<gene>
    <name evidence="1" type="primary">H</name>
    <name evidence="1" type="ORF">AFERRI_540007</name>
</gene>
<dbReference type="GO" id="GO:0046718">
    <property type="term" value="P:symbiont entry into host cell"/>
    <property type="evidence" value="ECO:0007669"/>
    <property type="project" value="InterPro"/>
</dbReference>
<dbReference type="AlphaFoldDB" id="A0A060UXK7"/>
<dbReference type="InterPro" id="IPR006777">
    <property type="entry name" value="Microvir_H"/>
</dbReference>
<dbReference type="Pfam" id="PF04687">
    <property type="entry name" value="Microvir_H"/>
    <property type="match status" value="1"/>
</dbReference>
<dbReference type="EMBL" id="CCCS020000050">
    <property type="protein sequence ID" value="CDQ11443.1"/>
    <property type="molecule type" value="Genomic_DNA"/>
</dbReference>
<name>A0A060UXK7_9PROT</name>
<reference evidence="1" key="1">
    <citation type="submission" date="2014-03" db="EMBL/GenBank/DDBJ databases">
        <authorList>
            <person name="Genoscope - CEA"/>
        </authorList>
    </citation>
    <scope>NUCLEOTIDE SEQUENCE [LARGE SCALE GENOMIC DNA]</scope>
    <source>
        <strain evidence="1">CF27</strain>
    </source>
</reference>
<dbReference type="PIRSF" id="PIRSF004160">
    <property type="entry name" value="Microvir_H"/>
    <property type="match status" value="1"/>
</dbReference>
<sequence>MFGAIAGGIASALAGGAMSKLFGGGQKAASGGIQGDVLATDNNTVGMGDAGIKSAIQGSNVPNPDEAVPSFVSGAMAKAGKGLLEGTLQAGTSAVSDKLLDLVGLGGKSAADKGKDTRDYLAAAFPELNAWERAGADASSAGMVDAGFENQKELTKMQLDNQKEIAEMQNETQKEIAGIQSATSRQNTKDQVYAQNEMLAYQQKESTARVASIMENTNLSKQQQVSEIMRQMLTQAQTAGQYFTNDQIKEMTRKVSAEVDLVHQQTQNQRYGSSHIGATAKDISNVVTDAASGVVDIFHGIDKAVADTWNNFWKDGKADGIGSNLSRK</sequence>
<dbReference type="Gene3D" id="6.10.250.2700">
    <property type="match status" value="1"/>
</dbReference>
<dbReference type="SMR" id="A0A060UXK7"/>
<comment type="caution">
    <text evidence="1">The sequence shown here is derived from an EMBL/GenBank/DDBJ whole genome shotgun (WGS) entry which is preliminary data.</text>
</comment>
<reference evidence="1" key="2">
    <citation type="submission" date="2014-07" db="EMBL/GenBank/DDBJ databases">
        <title>Initial genome analysis of the psychrotolerant acidophile Acidithiobacillus ferrivorans CF27: insights into iron and sulfur oxidation pathways and into biofilm formation.</title>
        <authorList>
            <person name="Talla E."/>
            <person name="Hedrich S."/>
            <person name="Mangenot S."/>
            <person name="Ji B."/>
            <person name="Johnson D.B."/>
            <person name="Barbe V."/>
            <person name="Bonnefoy V."/>
        </authorList>
    </citation>
    <scope>NUCLEOTIDE SEQUENCE [LARGE SCALE GENOMIC DNA]</scope>
    <source>
        <strain evidence="1">CF27</strain>
    </source>
</reference>
<organism evidence="1">
    <name type="scientific">Acidithiobacillus ferrivorans</name>
    <dbReference type="NCBI Taxonomy" id="160808"/>
    <lineage>
        <taxon>Bacteria</taxon>
        <taxon>Pseudomonadati</taxon>
        <taxon>Pseudomonadota</taxon>
        <taxon>Acidithiobacillia</taxon>
        <taxon>Acidithiobacillales</taxon>
        <taxon>Acidithiobacillaceae</taxon>
        <taxon>Acidithiobacillus</taxon>
    </lineage>
</organism>
<evidence type="ECO:0000313" key="1">
    <source>
        <dbReference type="EMBL" id="CDQ11443.1"/>
    </source>
</evidence>
<proteinExistence type="predicted"/>
<protein>
    <submittedName>
        <fullName evidence="1">Minor spike protein H</fullName>
    </submittedName>
</protein>